<name>A0AAV4NWI5_CAEEX</name>
<dbReference type="Proteomes" id="UP001054945">
    <property type="component" value="Unassembled WGS sequence"/>
</dbReference>
<dbReference type="EMBL" id="BPLR01003679">
    <property type="protein sequence ID" value="GIX87417.1"/>
    <property type="molecule type" value="Genomic_DNA"/>
</dbReference>
<dbReference type="AlphaFoldDB" id="A0AAV4NWI5"/>
<sequence length="91" mass="10206">MENYALVCRRFPGARHLNNNARTVKANFKIVCTSACEGRSAKRVSVTADICRDAVIHWALLPGTRLPAFSRGWLNFDYPTTPTTQRLPKDA</sequence>
<evidence type="ECO:0000313" key="2">
    <source>
        <dbReference type="Proteomes" id="UP001054945"/>
    </source>
</evidence>
<evidence type="ECO:0000313" key="1">
    <source>
        <dbReference type="EMBL" id="GIX87417.1"/>
    </source>
</evidence>
<reference evidence="1 2" key="1">
    <citation type="submission" date="2021-06" db="EMBL/GenBank/DDBJ databases">
        <title>Caerostris extrusa draft genome.</title>
        <authorList>
            <person name="Kono N."/>
            <person name="Arakawa K."/>
        </authorList>
    </citation>
    <scope>NUCLEOTIDE SEQUENCE [LARGE SCALE GENOMIC DNA]</scope>
</reference>
<gene>
    <name evidence="1" type="ORF">CEXT_404911</name>
</gene>
<protein>
    <submittedName>
        <fullName evidence="1">Uncharacterized protein</fullName>
    </submittedName>
</protein>
<organism evidence="1 2">
    <name type="scientific">Caerostris extrusa</name>
    <name type="common">Bark spider</name>
    <name type="synonym">Caerostris bankana</name>
    <dbReference type="NCBI Taxonomy" id="172846"/>
    <lineage>
        <taxon>Eukaryota</taxon>
        <taxon>Metazoa</taxon>
        <taxon>Ecdysozoa</taxon>
        <taxon>Arthropoda</taxon>
        <taxon>Chelicerata</taxon>
        <taxon>Arachnida</taxon>
        <taxon>Araneae</taxon>
        <taxon>Araneomorphae</taxon>
        <taxon>Entelegynae</taxon>
        <taxon>Araneoidea</taxon>
        <taxon>Araneidae</taxon>
        <taxon>Caerostris</taxon>
    </lineage>
</organism>
<keyword evidence="2" id="KW-1185">Reference proteome</keyword>
<proteinExistence type="predicted"/>
<accession>A0AAV4NWI5</accession>
<comment type="caution">
    <text evidence="1">The sequence shown here is derived from an EMBL/GenBank/DDBJ whole genome shotgun (WGS) entry which is preliminary data.</text>
</comment>